<sequence>MMRVAAYLPDGGTGPGRLAEVELDATVVGPAELVLPEVTVCDERGGELLHGADLVYDPAAGGGPLAAAEAERQARAFGLTNAAYHAQRALRSAAALLETPLPHLLVRIGAHSSPTRWGGGHYRLPGAANPPEPHPVAPTGEVHLGSGRAFVLGSATPYFHAPAHNPAIVYHEVGHHICRHTADFRVNRLRPPDAQHSGKVALDEGTADFLTALLLGTPDIYGWHRAHIPEWDPRRRKLDARWTMAFLRPKSSGHAHANGTIWASALWSARARVLAEGGDSERFNRMLLGGLSGLGGSDGPVREEQDRRNRFSESLRELLTADPVLAPAVLAAMADHGIHSQGSNAELRARIRSTSTPVVTT</sequence>
<proteinExistence type="predicted"/>
<evidence type="ECO:0000313" key="2">
    <source>
        <dbReference type="Proteomes" id="UP001220022"/>
    </source>
</evidence>
<name>A0ABT5YXC1_9ACTN</name>
<keyword evidence="2" id="KW-1185">Reference proteome</keyword>
<gene>
    <name evidence="1" type="ORF">P2L57_10425</name>
</gene>
<reference evidence="1 2" key="1">
    <citation type="submission" date="2023-03" db="EMBL/GenBank/DDBJ databases">
        <title>Draft genome sequence of type strain Streptomyces ferralitis JCM 14344.</title>
        <authorList>
            <person name="Klaysubun C."/>
            <person name="Duangmal K."/>
        </authorList>
    </citation>
    <scope>NUCLEOTIDE SEQUENCE [LARGE SCALE GENOMIC DNA]</scope>
    <source>
        <strain evidence="1 2">JCM 14344</strain>
    </source>
</reference>
<protein>
    <recommendedName>
        <fullName evidence="3">HEXXH motif domain-containing protein</fullName>
    </recommendedName>
</protein>
<evidence type="ECO:0008006" key="3">
    <source>
        <dbReference type="Google" id="ProtNLM"/>
    </source>
</evidence>
<dbReference type="Proteomes" id="UP001220022">
    <property type="component" value="Unassembled WGS sequence"/>
</dbReference>
<dbReference type="EMBL" id="JARHTQ010000005">
    <property type="protein sequence ID" value="MDF2256128.1"/>
    <property type="molecule type" value="Genomic_DNA"/>
</dbReference>
<organism evidence="1 2">
    <name type="scientific">Streptantibioticus ferralitis</name>
    <dbReference type="NCBI Taxonomy" id="236510"/>
    <lineage>
        <taxon>Bacteria</taxon>
        <taxon>Bacillati</taxon>
        <taxon>Actinomycetota</taxon>
        <taxon>Actinomycetes</taxon>
        <taxon>Kitasatosporales</taxon>
        <taxon>Streptomycetaceae</taxon>
        <taxon>Streptantibioticus</taxon>
    </lineage>
</organism>
<accession>A0ABT5YXC1</accession>
<evidence type="ECO:0000313" key="1">
    <source>
        <dbReference type="EMBL" id="MDF2256128.1"/>
    </source>
</evidence>
<dbReference type="RefSeq" id="WP_275811739.1">
    <property type="nucleotide sequence ID" value="NZ_BAAANM010000015.1"/>
</dbReference>
<comment type="caution">
    <text evidence="1">The sequence shown here is derived from an EMBL/GenBank/DDBJ whole genome shotgun (WGS) entry which is preliminary data.</text>
</comment>
<dbReference type="SUPFAM" id="SSF55486">
    <property type="entry name" value="Metalloproteases ('zincins'), catalytic domain"/>
    <property type="match status" value="1"/>
</dbReference>